<protein>
    <submittedName>
        <fullName evidence="2">Uncharacterized protein</fullName>
    </submittedName>
</protein>
<gene>
    <name evidence="2" type="ORF">VFH_I412320</name>
</gene>
<organism evidence="2 3">
    <name type="scientific">Vicia faba</name>
    <name type="common">Broad bean</name>
    <name type="synonym">Faba vulgaris</name>
    <dbReference type="NCBI Taxonomy" id="3906"/>
    <lineage>
        <taxon>Eukaryota</taxon>
        <taxon>Viridiplantae</taxon>
        <taxon>Streptophyta</taxon>
        <taxon>Embryophyta</taxon>
        <taxon>Tracheophyta</taxon>
        <taxon>Spermatophyta</taxon>
        <taxon>Magnoliopsida</taxon>
        <taxon>eudicotyledons</taxon>
        <taxon>Gunneridae</taxon>
        <taxon>Pentapetalae</taxon>
        <taxon>rosids</taxon>
        <taxon>fabids</taxon>
        <taxon>Fabales</taxon>
        <taxon>Fabaceae</taxon>
        <taxon>Papilionoideae</taxon>
        <taxon>50 kb inversion clade</taxon>
        <taxon>NPAAA clade</taxon>
        <taxon>Hologalegina</taxon>
        <taxon>IRL clade</taxon>
        <taxon>Fabeae</taxon>
        <taxon>Vicia</taxon>
    </lineage>
</organism>
<evidence type="ECO:0000313" key="3">
    <source>
        <dbReference type="Proteomes" id="UP001157006"/>
    </source>
</evidence>
<evidence type="ECO:0000313" key="2">
    <source>
        <dbReference type="EMBL" id="CAI8589835.1"/>
    </source>
</evidence>
<proteinExistence type="predicted"/>
<reference evidence="2 3" key="1">
    <citation type="submission" date="2023-01" db="EMBL/GenBank/DDBJ databases">
        <authorList>
            <person name="Kreplak J."/>
        </authorList>
    </citation>
    <scope>NUCLEOTIDE SEQUENCE [LARGE SCALE GENOMIC DNA]</scope>
</reference>
<feature type="transmembrane region" description="Helical" evidence="1">
    <location>
        <begin position="44"/>
        <end position="64"/>
    </location>
</feature>
<name>A0AAV0YUH8_VICFA</name>
<keyword evidence="1" id="KW-1133">Transmembrane helix</keyword>
<keyword evidence="1" id="KW-0812">Transmembrane</keyword>
<keyword evidence="3" id="KW-1185">Reference proteome</keyword>
<dbReference type="Proteomes" id="UP001157006">
    <property type="component" value="Chromosome 1L"/>
</dbReference>
<dbReference type="AlphaFoldDB" id="A0AAV0YUH8"/>
<dbReference type="EMBL" id="OX451736">
    <property type="protein sequence ID" value="CAI8589835.1"/>
    <property type="molecule type" value="Genomic_DNA"/>
</dbReference>
<evidence type="ECO:0000256" key="1">
    <source>
        <dbReference type="SAM" id="Phobius"/>
    </source>
</evidence>
<sequence length="105" mass="11229">MRPLHHSSPPQGSIAPFAALPPENIFPSIYYGNGSIHRSDPLPIILSVLAGMFVILIVVGIILWKCITLTTPPPATVNQPVLGVPVPIPMETWVSSRVAGNNETV</sequence>
<keyword evidence="1" id="KW-0472">Membrane</keyword>
<accession>A0AAV0YUH8</accession>